<evidence type="ECO:0000313" key="8">
    <source>
        <dbReference type="EMBL" id="QMV42564.1"/>
    </source>
</evidence>
<evidence type="ECO:0000256" key="2">
    <source>
        <dbReference type="ARBA" id="ARBA00022679"/>
    </source>
</evidence>
<protein>
    <submittedName>
        <fullName evidence="8">Carbohydrate kinase</fullName>
    </submittedName>
</protein>
<dbReference type="InterPro" id="IPR050306">
    <property type="entry name" value="PfkB_Carbo_kinase"/>
</dbReference>
<dbReference type="InterPro" id="IPR029056">
    <property type="entry name" value="Ribokinase-like"/>
</dbReference>
<dbReference type="Proteomes" id="UP000515679">
    <property type="component" value="Chromosome"/>
</dbReference>
<evidence type="ECO:0000256" key="3">
    <source>
        <dbReference type="ARBA" id="ARBA00022741"/>
    </source>
</evidence>
<evidence type="ECO:0000256" key="1">
    <source>
        <dbReference type="ARBA" id="ARBA00010688"/>
    </source>
</evidence>
<dbReference type="Gene3D" id="3.40.1190.20">
    <property type="match status" value="1"/>
</dbReference>
<dbReference type="PROSITE" id="PS00584">
    <property type="entry name" value="PFKB_KINASES_2"/>
    <property type="match status" value="1"/>
</dbReference>
<evidence type="ECO:0000259" key="7">
    <source>
        <dbReference type="Pfam" id="PF00294"/>
    </source>
</evidence>
<dbReference type="PRINTS" id="PR00990">
    <property type="entry name" value="RIBOKINASE"/>
</dbReference>
<dbReference type="Pfam" id="PF00294">
    <property type="entry name" value="PfkB"/>
    <property type="match status" value="1"/>
</dbReference>
<dbReference type="CDD" id="cd01167">
    <property type="entry name" value="bac_FRK"/>
    <property type="match status" value="1"/>
</dbReference>
<comment type="similarity">
    <text evidence="1 6">Belongs to the carbohydrate kinase PfkB family.</text>
</comment>
<keyword evidence="3" id="KW-0547">Nucleotide-binding</keyword>
<evidence type="ECO:0000313" key="9">
    <source>
        <dbReference type="Proteomes" id="UP000515679"/>
    </source>
</evidence>
<reference evidence="8 9" key="1">
    <citation type="submission" date="2019-07" db="EMBL/GenBank/DDBJ databases">
        <authorList>
            <person name="Kim J.K."/>
            <person name="Cheong H.-M."/>
            <person name="Choi Y."/>
            <person name="Hwang K.J."/>
            <person name="Lee S."/>
            <person name="Choi C."/>
        </authorList>
    </citation>
    <scope>NUCLEOTIDE SEQUENCE [LARGE SCALE GENOMIC DNA]</scope>
    <source>
        <strain evidence="8 9">KS 22</strain>
    </source>
</reference>
<feature type="domain" description="Carbohydrate kinase PfkB" evidence="7">
    <location>
        <begin position="6"/>
        <end position="315"/>
    </location>
</feature>
<dbReference type="GO" id="GO:0006000">
    <property type="term" value="P:fructose metabolic process"/>
    <property type="evidence" value="ECO:0007669"/>
    <property type="project" value="UniProtKB-ARBA"/>
</dbReference>
<dbReference type="EMBL" id="CP041969">
    <property type="protein sequence ID" value="QMV42564.1"/>
    <property type="molecule type" value="Genomic_DNA"/>
</dbReference>
<keyword evidence="5" id="KW-0067">ATP-binding</keyword>
<keyword evidence="9" id="KW-1185">Reference proteome</keyword>
<proteinExistence type="inferred from homology"/>
<dbReference type="InterPro" id="IPR002173">
    <property type="entry name" value="Carboh/pur_kinase_PfkB_CS"/>
</dbReference>
<dbReference type="AlphaFoldDB" id="A0A7G5C030"/>
<sequence length="328" mass="35530">MTEMKPIASFGEALIDLLSIDSKNYIVNPGGAPANVAAAAALLGVPSYFIGKIGKDAFGASIRSKLTEVGVRTDYLLESPDKSTTLAIVTLTEKGQRDFAFYRKDTADLSLTVEEIPLELLEEAGVFHFGSLTLTAEPARTTTLLAAREARRRGCLVSYDPNLRLNLWNSEEQARSAILEAMELADLVKINEDELCFLTEAEFNGIHSHSLETRAQFLSARFGLKALLVTLGADGCFSVTVRGIEKFQGIPVQAVDTTGAGDAFVGALLSGIARELTSPDEWPEWLALPGNWTRAVKTAIRYSALSTEAYGAIDSYGPEPFLSTEEER</sequence>
<dbReference type="GO" id="GO:0008865">
    <property type="term" value="F:fructokinase activity"/>
    <property type="evidence" value="ECO:0007669"/>
    <property type="project" value="UniProtKB-ARBA"/>
</dbReference>
<dbReference type="PANTHER" id="PTHR43085:SF1">
    <property type="entry name" value="PSEUDOURIDINE KINASE-RELATED"/>
    <property type="match status" value="1"/>
</dbReference>
<accession>A0A7G5C030</accession>
<dbReference type="SUPFAM" id="SSF53613">
    <property type="entry name" value="Ribokinase-like"/>
    <property type="match status" value="1"/>
</dbReference>
<keyword evidence="4 6" id="KW-0418">Kinase</keyword>
<dbReference type="InterPro" id="IPR002139">
    <property type="entry name" value="Ribo/fructo_kinase"/>
</dbReference>
<evidence type="ECO:0000256" key="5">
    <source>
        <dbReference type="ARBA" id="ARBA00022840"/>
    </source>
</evidence>
<gene>
    <name evidence="8" type="ORF">FPL14_16165</name>
</gene>
<evidence type="ECO:0000256" key="4">
    <source>
        <dbReference type="ARBA" id="ARBA00022777"/>
    </source>
</evidence>
<name>A0A7G5C030_9BACL</name>
<dbReference type="PANTHER" id="PTHR43085">
    <property type="entry name" value="HEXOKINASE FAMILY MEMBER"/>
    <property type="match status" value="1"/>
</dbReference>
<evidence type="ECO:0000256" key="6">
    <source>
        <dbReference type="RuleBase" id="RU003704"/>
    </source>
</evidence>
<dbReference type="GO" id="GO:0005524">
    <property type="term" value="F:ATP binding"/>
    <property type="evidence" value="ECO:0007669"/>
    <property type="project" value="UniProtKB-KW"/>
</dbReference>
<organism evidence="8 9">
    <name type="scientific">Cohnella cholangitidis</name>
    <dbReference type="NCBI Taxonomy" id="2598458"/>
    <lineage>
        <taxon>Bacteria</taxon>
        <taxon>Bacillati</taxon>
        <taxon>Bacillota</taxon>
        <taxon>Bacilli</taxon>
        <taxon>Bacillales</taxon>
        <taxon>Paenibacillaceae</taxon>
        <taxon>Cohnella</taxon>
    </lineage>
</organism>
<keyword evidence="2 6" id="KW-0808">Transferase</keyword>
<dbReference type="KEGG" id="cchl:FPL14_16165"/>
<dbReference type="InterPro" id="IPR011611">
    <property type="entry name" value="PfkB_dom"/>
</dbReference>